<evidence type="ECO:0000313" key="3">
    <source>
        <dbReference type="Proteomes" id="UP001500630"/>
    </source>
</evidence>
<dbReference type="Proteomes" id="UP001500630">
    <property type="component" value="Unassembled WGS sequence"/>
</dbReference>
<proteinExistence type="predicted"/>
<sequence length="109" mass="13190">MSHELNHSRYIGSRRGLSEHEERRIKRIEQRAKSSSRKMRERRERKLEEIEQLRLLMASERKAGRYEEVLAIWPKANRLILSLYIRSHAVKLIPYIEMEAHYQWASSCK</sequence>
<evidence type="ECO:0000313" key="2">
    <source>
        <dbReference type="EMBL" id="GAA3614361.1"/>
    </source>
</evidence>
<comment type="caution">
    <text evidence="2">The sequence shown here is derived from an EMBL/GenBank/DDBJ whole genome shotgun (WGS) entry which is preliminary data.</text>
</comment>
<reference evidence="3" key="1">
    <citation type="journal article" date="2019" name="Int. J. Syst. Evol. Microbiol.">
        <title>The Global Catalogue of Microorganisms (GCM) 10K type strain sequencing project: providing services to taxonomists for standard genome sequencing and annotation.</title>
        <authorList>
            <consortium name="The Broad Institute Genomics Platform"/>
            <consortium name="The Broad Institute Genome Sequencing Center for Infectious Disease"/>
            <person name="Wu L."/>
            <person name="Ma J."/>
        </authorList>
    </citation>
    <scope>NUCLEOTIDE SEQUENCE [LARGE SCALE GENOMIC DNA]</scope>
    <source>
        <strain evidence="3">JCM 17326</strain>
    </source>
</reference>
<keyword evidence="3" id="KW-1185">Reference proteome</keyword>
<dbReference type="EMBL" id="BAABDQ010000051">
    <property type="protein sequence ID" value="GAA3614361.1"/>
    <property type="molecule type" value="Genomic_DNA"/>
</dbReference>
<feature type="region of interest" description="Disordered" evidence="1">
    <location>
        <begin position="1"/>
        <end position="43"/>
    </location>
</feature>
<gene>
    <name evidence="2" type="ORF">GCM10022419_119400</name>
</gene>
<evidence type="ECO:0000256" key="1">
    <source>
        <dbReference type="SAM" id="MobiDB-lite"/>
    </source>
</evidence>
<accession>A0ABP6ZQH9</accession>
<organism evidence="2 3">
    <name type="scientific">Nonomuraea rosea</name>
    <dbReference type="NCBI Taxonomy" id="638574"/>
    <lineage>
        <taxon>Bacteria</taxon>
        <taxon>Bacillati</taxon>
        <taxon>Actinomycetota</taxon>
        <taxon>Actinomycetes</taxon>
        <taxon>Streptosporangiales</taxon>
        <taxon>Streptosporangiaceae</taxon>
        <taxon>Nonomuraea</taxon>
    </lineage>
</organism>
<name>A0ABP6ZQH9_9ACTN</name>
<dbReference type="RefSeq" id="WP_345576747.1">
    <property type="nucleotide sequence ID" value="NZ_BAABDQ010000051.1"/>
</dbReference>
<feature type="compositionally biased region" description="Basic and acidic residues" evidence="1">
    <location>
        <begin position="16"/>
        <end position="32"/>
    </location>
</feature>
<protein>
    <submittedName>
        <fullName evidence="2">Uncharacterized protein</fullName>
    </submittedName>
</protein>